<reference evidence="1 2" key="1">
    <citation type="journal article" date="2021" name="Commun. Biol.">
        <title>The genome of Shorea leprosula (Dipterocarpaceae) highlights the ecological relevance of drought in aseasonal tropical rainforests.</title>
        <authorList>
            <person name="Ng K.K.S."/>
            <person name="Kobayashi M.J."/>
            <person name="Fawcett J.A."/>
            <person name="Hatakeyama M."/>
            <person name="Paape T."/>
            <person name="Ng C.H."/>
            <person name="Ang C.C."/>
            <person name="Tnah L.H."/>
            <person name="Lee C.T."/>
            <person name="Nishiyama T."/>
            <person name="Sese J."/>
            <person name="O'Brien M.J."/>
            <person name="Copetti D."/>
            <person name="Mohd Noor M.I."/>
            <person name="Ong R.C."/>
            <person name="Putra M."/>
            <person name="Sireger I.Z."/>
            <person name="Indrioko S."/>
            <person name="Kosugi Y."/>
            <person name="Izuno A."/>
            <person name="Isagi Y."/>
            <person name="Lee S.L."/>
            <person name="Shimizu K.K."/>
        </authorList>
    </citation>
    <scope>NUCLEOTIDE SEQUENCE [LARGE SCALE GENOMIC DNA]</scope>
    <source>
        <strain evidence="1">214</strain>
    </source>
</reference>
<accession>A0AAV5JEY8</accession>
<dbReference type="Proteomes" id="UP001054252">
    <property type="component" value="Unassembled WGS sequence"/>
</dbReference>
<comment type="caution">
    <text evidence="1">The sequence shown here is derived from an EMBL/GenBank/DDBJ whole genome shotgun (WGS) entry which is preliminary data.</text>
</comment>
<name>A0AAV5JEY8_9ROSI</name>
<protein>
    <submittedName>
        <fullName evidence="1">Uncharacterized protein</fullName>
    </submittedName>
</protein>
<evidence type="ECO:0000313" key="2">
    <source>
        <dbReference type="Proteomes" id="UP001054252"/>
    </source>
</evidence>
<keyword evidence="2" id="KW-1185">Reference proteome</keyword>
<gene>
    <name evidence="1" type="ORF">SLEP1_g20959</name>
</gene>
<dbReference type="AlphaFoldDB" id="A0AAV5JEY8"/>
<proteinExistence type="predicted"/>
<dbReference type="EMBL" id="BPVZ01000030">
    <property type="protein sequence ID" value="GKV09461.1"/>
    <property type="molecule type" value="Genomic_DNA"/>
</dbReference>
<sequence>MVHSGLTEAGPIITITTTYWPVDPPHPLNDANILYGIYDNGVVKKECCIVKNFSKTGVSQQDEFASRVQDEFASRMQEKGFSNLCLEVYAYDKHTDTLICERFESTLMSWTKKFLETPRKRDIWKEQDNSISGRSLLRPLFGFLMVYPPERYYHPDLLNSVYIIAENKVKFLSKVTVDSRPPASENNNLSEVLSFIYGISVGDMQQVSKKIGDPKFAQPLPESSAHIPKSLQNLYKYLQHCARFFFDPPFLHKWYDRIHYVHDVYMEAFCYNPSIKTELSRIIKWGSWEKSLSKKDDVLKDNEEFRNSKMAAARGNMFYKPHERKVGMIKYFVNIFKHLHSDLPHTQVSFTYHVF</sequence>
<organism evidence="1 2">
    <name type="scientific">Rubroshorea leprosula</name>
    <dbReference type="NCBI Taxonomy" id="152421"/>
    <lineage>
        <taxon>Eukaryota</taxon>
        <taxon>Viridiplantae</taxon>
        <taxon>Streptophyta</taxon>
        <taxon>Embryophyta</taxon>
        <taxon>Tracheophyta</taxon>
        <taxon>Spermatophyta</taxon>
        <taxon>Magnoliopsida</taxon>
        <taxon>eudicotyledons</taxon>
        <taxon>Gunneridae</taxon>
        <taxon>Pentapetalae</taxon>
        <taxon>rosids</taxon>
        <taxon>malvids</taxon>
        <taxon>Malvales</taxon>
        <taxon>Dipterocarpaceae</taxon>
        <taxon>Rubroshorea</taxon>
    </lineage>
</organism>
<evidence type="ECO:0000313" key="1">
    <source>
        <dbReference type="EMBL" id="GKV09461.1"/>
    </source>
</evidence>